<organism evidence="4 5">
    <name type="scientific">Nitzschia inconspicua</name>
    <dbReference type="NCBI Taxonomy" id="303405"/>
    <lineage>
        <taxon>Eukaryota</taxon>
        <taxon>Sar</taxon>
        <taxon>Stramenopiles</taxon>
        <taxon>Ochrophyta</taxon>
        <taxon>Bacillariophyta</taxon>
        <taxon>Bacillariophyceae</taxon>
        <taxon>Bacillariophycidae</taxon>
        <taxon>Bacillariales</taxon>
        <taxon>Bacillariaceae</taxon>
        <taxon>Nitzschia</taxon>
    </lineage>
</organism>
<reference evidence="4" key="1">
    <citation type="journal article" date="2021" name="Sci. Rep.">
        <title>Diploid genomic architecture of Nitzschia inconspicua, an elite biomass production diatom.</title>
        <authorList>
            <person name="Oliver A."/>
            <person name="Podell S."/>
            <person name="Pinowska A."/>
            <person name="Traller J.C."/>
            <person name="Smith S.R."/>
            <person name="McClure R."/>
            <person name="Beliaev A."/>
            <person name="Bohutskyi P."/>
            <person name="Hill E.A."/>
            <person name="Rabines A."/>
            <person name="Zheng H."/>
            <person name="Allen L.Z."/>
            <person name="Kuo A."/>
            <person name="Grigoriev I.V."/>
            <person name="Allen A.E."/>
            <person name="Hazlebeck D."/>
            <person name="Allen E.E."/>
        </authorList>
    </citation>
    <scope>NUCLEOTIDE SEQUENCE</scope>
    <source>
        <strain evidence="4">Hildebrandi</strain>
    </source>
</reference>
<keyword evidence="3" id="KW-1133">Transmembrane helix</keyword>
<dbReference type="OrthoDB" id="37333at2759"/>
<gene>
    <name evidence="4" type="ORF">IV203_015717</name>
</gene>
<comment type="caution">
    <text evidence="4">The sequence shown here is derived from an EMBL/GenBank/DDBJ whole genome shotgun (WGS) entry which is preliminary data.</text>
</comment>
<keyword evidence="1" id="KW-0175">Coiled coil</keyword>
<keyword evidence="3" id="KW-0812">Transmembrane</keyword>
<accession>A0A9K3PTS4</accession>
<reference evidence="4" key="2">
    <citation type="submission" date="2021-04" db="EMBL/GenBank/DDBJ databases">
        <authorList>
            <person name="Podell S."/>
        </authorList>
    </citation>
    <scope>NUCLEOTIDE SEQUENCE</scope>
    <source>
        <strain evidence="4">Hildebrandi</strain>
    </source>
</reference>
<feature type="region of interest" description="Disordered" evidence="2">
    <location>
        <begin position="1"/>
        <end position="35"/>
    </location>
</feature>
<dbReference type="AlphaFoldDB" id="A0A9K3PTS4"/>
<sequence length="255" mass="27335">MSKPGDIEMGGASSGGGGVQLPPEPDLKGPLKPVSETTPVERLTGVAAGITAILALSAMVVEGGTVVVVAGILSIVMGPYAYYQQTKLTDVKTLKETTAAVEREVKRLKDENIKLAKTVDDLGETIDGLQDIGDALEVIQNTQDQSVSAFEKQVEENKEILARMKQSTRGRVIQNLISIIYRGDSNQDNIICDEEVDEVISGLKDVSGVTVHEDRLRAAIVGKSIESIVDVVQNLLSESVPSEDQIFEVLSMSEK</sequence>
<evidence type="ECO:0008006" key="6">
    <source>
        <dbReference type="Google" id="ProtNLM"/>
    </source>
</evidence>
<evidence type="ECO:0000256" key="2">
    <source>
        <dbReference type="SAM" id="MobiDB-lite"/>
    </source>
</evidence>
<feature type="coiled-coil region" evidence="1">
    <location>
        <begin position="91"/>
        <end position="125"/>
    </location>
</feature>
<dbReference type="InterPro" id="IPR018247">
    <property type="entry name" value="EF_Hand_1_Ca_BS"/>
</dbReference>
<feature type="transmembrane region" description="Helical" evidence="3">
    <location>
        <begin position="66"/>
        <end position="83"/>
    </location>
</feature>
<proteinExistence type="predicted"/>
<dbReference type="Proteomes" id="UP000693970">
    <property type="component" value="Unassembled WGS sequence"/>
</dbReference>
<name>A0A9K3PTS4_9STRA</name>
<keyword evidence="5" id="KW-1185">Reference proteome</keyword>
<keyword evidence="3" id="KW-0472">Membrane</keyword>
<evidence type="ECO:0000256" key="1">
    <source>
        <dbReference type="SAM" id="Coils"/>
    </source>
</evidence>
<dbReference type="EMBL" id="JAGRRH010000014">
    <property type="protein sequence ID" value="KAG7359128.1"/>
    <property type="molecule type" value="Genomic_DNA"/>
</dbReference>
<protein>
    <recommendedName>
        <fullName evidence="6">EF-hand domain-containing protein</fullName>
    </recommendedName>
</protein>
<evidence type="ECO:0000313" key="4">
    <source>
        <dbReference type="EMBL" id="KAG7359128.1"/>
    </source>
</evidence>
<evidence type="ECO:0000256" key="3">
    <source>
        <dbReference type="SAM" id="Phobius"/>
    </source>
</evidence>
<evidence type="ECO:0000313" key="5">
    <source>
        <dbReference type="Proteomes" id="UP000693970"/>
    </source>
</evidence>
<dbReference type="PROSITE" id="PS00018">
    <property type="entry name" value="EF_HAND_1"/>
    <property type="match status" value="1"/>
</dbReference>